<protein>
    <submittedName>
        <fullName evidence="3">Cupin domain-containing protein</fullName>
    </submittedName>
</protein>
<dbReference type="Proteomes" id="UP001148203">
    <property type="component" value="Unassembled WGS sequence"/>
</dbReference>
<dbReference type="Gene3D" id="2.60.120.10">
    <property type="entry name" value="Jelly Rolls"/>
    <property type="match status" value="1"/>
</dbReference>
<gene>
    <name evidence="3" type="ORF">M5G11_25895</name>
</gene>
<organism evidence="3 4">
    <name type="scientific">Pseudomonas fontis</name>
    <dbReference type="NCBI Taxonomy" id="2942633"/>
    <lineage>
        <taxon>Bacteria</taxon>
        <taxon>Pseudomonadati</taxon>
        <taxon>Pseudomonadota</taxon>
        <taxon>Gammaproteobacteria</taxon>
        <taxon>Pseudomonadales</taxon>
        <taxon>Pseudomonadaceae</taxon>
        <taxon>Pseudomonas</taxon>
    </lineage>
</organism>
<dbReference type="Pfam" id="PF07883">
    <property type="entry name" value="Cupin_2"/>
    <property type="match status" value="1"/>
</dbReference>
<feature type="signal peptide" evidence="1">
    <location>
        <begin position="1"/>
        <end position="24"/>
    </location>
</feature>
<proteinExistence type="predicted"/>
<name>A0ABT5P0H4_9PSED</name>
<evidence type="ECO:0000259" key="2">
    <source>
        <dbReference type="Pfam" id="PF07883"/>
    </source>
</evidence>
<dbReference type="InterPro" id="IPR011051">
    <property type="entry name" value="RmlC_Cupin_sf"/>
</dbReference>
<sequence length="138" mass="15202">MKPRLLSGLMLAFVCLSVATPLWAHGEEGQEALKVLQEQQISNAPGKKVIMLTVSYKPGQHSLAHQHPGAVMAYVLEGAVVSQLKGEEPKTFKKGEYWYEAPGTVHLMSRNASNTQPARLLVWGLVDEPQPLTEPYKP</sequence>
<dbReference type="RefSeq" id="WP_273914112.1">
    <property type="nucleotide sequence ID" value="NZ_JAMDGX010000150.1"/>
</dbReference>
<feature type="domain" description="Cupin type-2" evidence="2">
    <location>
        <begin position="54"/>
        <end position="123"/>
    </location>
</feature>
<keyword evidence="4" id="KW-1185">Reference proteome</keyword>
<dbReference type="SUPFAM" id="SSF51182">
    <property type="entry name" value="RmlC-like cupins"/>
    <property type="match status" value="1"/>
</dbReference>
<comment type="caution">
    <text evidence="3">The sequence shown here is derived from an EMBL/GenBank/DDBJ whole genome shotgun (WGS) entry which is preliminary data.</text>
</comment>
<feature type="chain" id="PRO_5045722190" evidence="1">
    <location>
        <begin position="25"/>
        <end position="138"/>
    </location>
</feature>
<accession>A0ABT5P0H4</accession>
<dbReference type="InterPro" id="IPR013096">
    <property type="entry name" value="Cupin_2"/>
</dbReference>
<evidence type="ECO:0000256" key="1">
    <source>
        <dbReference type="SAM" id="SignalP"/>
    </source>
</evidence>
<evidence type="ECO:0000313" key="4">
    <source>
        <dbReference type="Proteomes" id="UP001148203"/>
    </source>
</evidence>
<dbReference type="EMBL" id="JAMDGY010000116">
    <property type="protein sequence ID" value="MDD0993956.1"/>
    <property type="molecule type" value="Genomic_DNA"/>
</dbReference>
<dbReference type="PANTHER" id="PTHR38599">
    <property type="entry name" value="CUPIN DOMAIN PROTEIN (AFU_ORTHOLOGUE AFUA_3G13620)"/>
    <property type="match status" value="1"/>
</dbReference>
<dbReference type="PANTHER" id="PTHR38599:SF1">
    <property type="entry name" value="CUPIN DOMAIN PROTEIN (AFU_ORTHOLOGUE AFUA_3G13620)"/>
    <property type="match status" value="1"/>
</dbReference>
<keyword evidence="1" id="KW-0732">Signal</keyword>
<dbReference type="CDD" id="cd02234">
    <property type="entry name" value="cupin_BLR7677-like"/>
    <property type="match status" value="1"/>
</dbReference>
<reference evidence="3 4" key="1">
    <citation type="submission" date="2022-05" db="EMBL/GenBank/DDBJ databases">
        <title>Novel Pseudomonas spp. Isolated from a Rainbow Trout Aquaculture Facility.</title>
        <authorList>
            <person name="Testerman T."/>
            <person name="Graf J."/>
        </authorList>
    </citation>
    <scope>NUCLEOTIDE SEQUENCE [LARGE SCALE GENOMIC DNA]</scope>
    <source>
        <strain evidence="3 4">ID681</strain>
    </source>
</reference>
<evidence type="ECO:0000313" key="3">
    <source>
        <dbReference type="EMBL" id="MDD0993956.1"/>
    </source>
</evidence>
<dbReference type="InterPro" id="IPR014710">
    <property type="entry name" value="RmlC-like_jellyroll"/>
</dbReference>